<evidence type="ECO:0000256" key="1">
    <source>
        <dbReference type="ARBA" id="ARBA00022801"/>
    </source>
</evidence>
<accession>A0A6J4RC48</accession>
<reference evidence="4" key="1">
    <citation type="submission" date="2020-02" db="EMBL/GenBank/DDBJ databases">
        <authorList>
            <person name="Meier V. D."/>
        </authorList>
    </citation>
    <scope>NUCLEOTIDE SEQUENCE</scope>
    <source>
        <strain evidence="4">AVDCRST_MAG12</strain>
    </source>
</reference>
<proteinExistence type="predicted"/>
<evidence type="ECO:0000256" key="2">
    <source>
        <dbReference type="SAM" id="MobiDB-lite"/>
    </source>
</evidence>
<dbReference type="PANTHER" id="PTHR43798:SF31">
    <property type="entry name" value="AB HYDROLASE SUPERFAMILY PROTEIN YCLE"/>
    <property type="match status" value="1"/>
</dbReference>
<feature type="region of interest" description="Disordered" evidence="2">
    <location>
        <begin position="191"/>
        <end position="210"/>
    </location>
</feature>
<evidence type="ECO:0000313" key="4">
    <source>
        <dbReference type="EMBL" id="CAA9463524.1"/>
    </source>
</evidence>
<organism evidence="4">
    <name type="scientific">uncultured Rubrobacteraceae bacterium</name>
    <dbReference type="NCBI Taxonomy" id="349277"/>
    <lineage>
        <taxon>Bacteria</taxon>
        <taxon>Bacillati</taxon>
        <taxon>Actinomycetota</taxon>
        <taxon>Rubrobacteria</taxon>
        <taxon>Rubrobacterales</taxon>
        <taxon>Rubrobacteraceae</taxon>
        <taxon>environmental samples</taxon>
    </lineage>
</organism>
<dbReference type="PANTHER" id="PTHR43798">
    <property type="entry name" value="MONOACYLGLYCEROL LIPASE"/>
    <property type="match status" value="1"/>
</dbReference>
<dbReference type="AlphaFoldDB" id="A0A6J4RC48"/>
<dbReference type="PRINTS" id="PR00412">
    <property type="entry name" value="EPOXHYDRLASE"/>
</dbReference>
<dbReference type="Gene3D" id="3.40.50.1820">
    <property type="entry name" value="alpha/beta hydrolase"/>
    <property type="match status" value="1"/>
</dbReference>
<dbReference type="InterPro" id="IPR000073">
    <property type="entry name" value="AB_hydrolase_1"/>
</dbReference>
<dbReference type="InterPro" id="IPR000639">
    <property type="entry name" value="Epox_hydrolase-like"/>
</dbReference>
<keyword evidence="1 4" id="KW-0378">Hydrolase</keyword>
<sequence>MGRAGEGPDPVVCLHGITAQHRAFTSAARRVGPDRDLVGVDLRGRGDSDKPDAGYGLEAHAADVVRVLDHLDLENATVAGHSMGAFVALKTALLYPDRVRALVLLDGGWPRAEAPSQEEMTEEQEREAAAIREGLARAFSRLEMVFETPDDYLDFWFPDGNLTMADLPPDLADYYLYDLQEVEGGFNPKCSTDAAKQDSPDVTETSPTADEMRDVGCPVALVRASEGFFPGSRPLIPDATRDVMAGALDIRSEMVLPGANHYTMMWEPHAATWANLLRSDGWAG</sequence>
<dbReference type="GO" id="GO:0016020">
    <property type="term" value="C:membrane"/>
    <property type="evidence" value="ECO:0007669"/>
    <property type="project" value="TreeGrafter"/>
</dbReference>
<gene>
    <name evidence="4" type="ORF">AVDCRST_MAG12-28</name>
</gene>
<name>A0A6J4RC48_9ACTN</name>
<dbReference type="EMBL" id="CADCVK010000003">
    <property type="protein sequence ID" value="CAA9463524.1"/>
    <property type="molecule type" value="Genomic_DNA"/>
</dbReference>
<dbReference type="Pfam" id="PF00561">
    <property type="entry name" value="Abhydrolase_1"/>
    <property type="match status" value="1"/>
</dbReference>
<dbReference type="GO" id="GO:0016787">
    <property type="term" value="F:hydrolase activity"/>
    <property type="evidence" value="ECO:0007669"/>
    <property type="project" value="UniProtKB-KW"/>
</dbReference>
<dbReference type="InterPro" id="IPR029058">
    <property type="entry name" value="AB_hydrolase_fold"/>
</dbReference>
<evidence type="ECO:0000259" key="3">
    <source>
        <dbReference type="Pfam" id="PF00561"/>
    </source>
</evidence>
<dbReference type="SUPFAM" id="SSF53474">
    <property type="entry name" value="alpha/beta-Hydrolases"/>
    <property type="match status" value="1"/>
</dbReference>
<protein>
    <submittedName>
        <fullName evidence="4">Hydrolase, alpha/beta fold family</fullName>
    </submittedName>
</protein>
<dbReference type="PRINTS" id="PR00111">
    <property type="entry name" value="ABHYDROLASE"/>
</dbReference>
<feature type="domain" description="AB hydrolase-1" evidence="3">
    <location>
        <begin position="10"/>
        <end position="134"/>
    </location>
</feature>
<dbReference type="InterPro" id="IPR050266">
    <property type="entry name" value="AB_hydrolase_sf"/>
</dbReference>